<evidence type="ECO:0000313" key="1">
    <source>
        <dbReference type="EMBL" id="ADG14458.1"/>
    </source>
</evidence>
<reference evidence="1 2" key="2">
    <citation type="journal article" date="2012" name="J. Bacteriol.">
        <title>Genome Sequences of Burkholderia sp. Strains CCGE1002 and H160, Isolated from Legume Nodules in Mexico and Brazil.</title>
        <authorList>
            <person name="Ormeno-Orrillo E."/>
            <person name="Rogel M.A."/>
            <person name="Chueire L.M."/>
            <person name="Tiedje J.M."/>
            <person name="Martinez-Romero E."/>
            <person name="Hungria M."/>
        </authorList>
    </citation>
    <scope>NUCLEOTIDE SEQUENCE [LARGE SCALE GENOMIC DNA]</scope>
    <source>
        <strain evidence="1 2">CCGE1002</strain>
    </source>
</reference>
<evidence type="ECO:0000313" key="2">
    <source>
        <dbReference type="Proteomes" id="UP000002190"/>
    </source>
</evidence>
<dbReference type="KEGG" id="bge:BC1002_0352"/>
<dbReference type="AlphaFoldDB" id="D5WBC9"/>
<dbReference type="Proteomes" id="UP000002190">
    <property type="component" value="Chromosome 1"/>
</dbReference>
<dbReference type="EMBL" id="CP002013">
    <property type="protein sequence ID" value="ADG14458.1"/>
    <property type="molecule type" value="Genomic_DNA"/>
</dbReference>
<protein>
    <submittedName>
        <fullName evidence="1">Uncharacterized protein</fullName>
    </submittedName>
</protein>
<reference evidence="1 2" key="1">
    <citation type="submission" date="2010-04" db="EMBL/GenBank/DDBJ databases">
        <title>Complete sequence of chromosome 1 of Burkholderia sp. CCGE1002.</title>
        <authorList>
            <consortium name="US DOE Joint Genome Institute"/>
            <person name="Lucas S."/>
            <person name="Copeland A."/>
            <person name="Lapidus A."/>
            <person name="Cheng J.-F."/>
            <person name="Bruce D."/>
            <person name="Goodwin L."/>
            <person name="Pitluck S."/>
            <person name="Chertkov O."/>
            <person name="Detter J.C."/>
            <person name="Han C."/>
            <person name="Tapia R."/>
            <person name="Land M."/>
            <person name="Hauser L."/>
            <person name="Kyrpides N."/>
            <person name="Ovchinnikova G."/>
            <person name="Martinez-Romero E."/>
            <person name="Hernandez M.A.R."/>
            <person name="Tiedje J.M."/>
            <person name="Woyke T."/>
        </authorList>
    </citation>
    <scope>NUCLEOTIDE SEQUENCE [LARGE SCALE GENOMIC DNA]</scope>
    <source>
        <strain evidence="1 2">CCGE1002</strain>
    </source>
</reference>
<proteinExistence type="predicted"/>
<name>D5WBC9_PARAM</name>
<organism evidence="1 2">
    <name type="scientific">Paraburkholderia atlantica</name>
    <dbReference type="NCBI Taxonomy" id="2654982"/>
    <lineage>
        <taxon>Bacteria</taxon>
        <taxon>Pseudomonadati</taxon>
        <taxon>Pseudomonadota</taxon>
        <taxon>Betaproteobacteria</taxon>
        <taxon>Burkholderiales</taxon>
        <taxon>Burkholderiaceae</taxon>
        <taxon>Paraburkholderia</taxon>
    </lineage>
</organism>
<dbReference type="HOGENOM" id="CLU_2785961_0_0_4"/>
<accession>D5WBC9</accession>
<gene>
    <name evidence="1" type="ordered locus">BC1002_0352</name>
</gene>
<sequence>MDDAAEEPARTEEMTGDSDAAPVGAAIQTAWVAASSHNASRHIIEWRGERGLRHRNKRRSPNVSAALP</sequence>